<protein>
    <submittedName>
        <fullName evidence="1">Uncharacterized protein</fullName>
    </submittedName>
</protein>
<dbReference type="EMBL" id="RBZW01000012">
    <property type="protein sequence ID" value="THE66205.1"/>
    <property type="molecule type" value="Genomic_DNA"/>
</dbReference>
<accession>A0A4S3TS59</accession>
<reference evidence="1 2" key="1">
    <citation type="submission" date="2018-10" db="EMBL/GenBank/DDBJ databases">
        <title>Natronolimnobius sp. XQ-INN 246 isolated from Inner Mongolia Autonomous Region of China.</title>
        <authorList>
            <person name="Xue Q."/>
        </authorList>
    </citation>
    <scope>NUCLEOTIDE SEQUENCE [LARGE SCALE GENOMIC DNA]</scope>
    <source>
        <strain evidence="1 2">XQ-INN 246</strain>
    </source>
</reference>
<evidence type="ECO:0000313" key="2">
    <source>
        <dbReference type="Proteomes" id="UP000318864"/>
    </source>
</evidence>
<evidence type="ECO:0000313" key="1">
    <source>
        <dbReference type="EMBL" id="THE66205.1"/>
    </source>
</evidence>
<gene>
    <name evidence="1" type="ORF">D8Y22_03850</name>
</gene>
<keyword evidence="2" id="KW-1185">Reference proteome</keyword>
<proteinExistence type="predicted"/>
<name>A0A4S3TS59_9EURY</name>
<dbReference type="Proteomes" id="UP000318864">
    <property type="component" value="Unassembled WGS sequence"/>
</dbReference>
<dbReference type="AlphaFoldDB" id="A0A4S3TS59"/>
<comment type="caution">
    <text evidence="1">The sequence shown here is derived from an EMBL/GenBank/DDBJ whole genome shotgun (WGS) entry which is preliminary data.</text>
</comment>
<sequence length="60" mass="6290">MFRHLETNVTSEESKPKLAAACVSCGWVCAAAKRSDGTVVPIGRPQGCDCGSSSFISVDE</sequence>
<organism evidence="1 2">
    <name type="scientific">Salinadaptatus halalkaliphilus</name>
    <dbReference type="NCBI Taxonomy" id="2419781"/>
    <lineage>
        <taxon>Archaea</taxon>
        <taxon>Methanobacteriati</taxon>
        <taxon>Methanobacteriota</taxon>
        <taxon>Stenosarchaea group</taxon>
        <taxon>Halobacteria</taxon>
        <taxon>Halobacteriales</taxon>
        <taxon>Natrialbaceae</taxon>
        <taxon>Salinadaptatus</taxon>
    </lineage>
</organism>